<dbReference type="InParanoid" id="A0A1C7MXX2"/>
<gene>
    <name evidence="1" type="ORF">A0J61_10293</name>
</gene>
<sequence>MTESSWREAKKQLAEIEVQLTEESMFAEDWFSYCHTMFKKPSLYGFLSSCNETAFNHHVIWPLMDISIDTAKPDLKLMFAEYLLKCSADEYKADGCIIDEFENEICLLETSSSFQYKESGKLGYDHVKGAFGTLTLFNAIFKKYHHAPIDTAINLTITFVHARGDSLHLWNLELCSKKVYALKKVYKTKVPTSQADTTNVLALGNFSWCLKECLEKSCKTIEKMKEEHESFEVRVLMGEPAQSSLLEMVDTDIKKPVKGAGYGILLPEEKGDDEVAVSFIA</sequence>
<name>A0A1C7MXX2_9FUNG</name>
<comment type="caution">
    <text evidence="1">The sequence shown here is derived from an EMBL/GenBank/DDBJ whole genome shotgun (WGS) entry which is preliminary data.</text>
</comment>
<protein>
    <submittedName>
        <fullName evidence="1">Uncharacterized protein</fullName>
    </submittedName>
</protein>
<dbReference type="EMBL" id="LUGH01001106">
    <property type="protein sequence ID" value="OBZ81658.1"/>
    <property type="molecule type" value="Genomic_DNA"/>
</dbReference>
<organism evidence="1 2">
    <name type="scientific">Choanephora cucurbitarum</name>
    <dbReference type="NCBI Taxonomy" id="101091"/>
    <lineage>
        <taxon>Eukaryota</taxon>
        <taxon>Fungi</taxon>
        <taxon>Fungi incertae sedis</taxon>
        <taxon>Mucoromycota</taxon>
        <taxon>Mucoromycotina</taxon>
        <taxon>Mucoromycetes</taxon>
        <taxon>Mucorales</taxon>
        <taxon>Mucorineae</taxon>
        <taxon>Choanephoraceae</taxon>
        <taxon>Choanephoroideae</taxon>
        <taxon>Choanephora</taxon>
    </lineage>
</organism>
<proteinExistence type="predicted"/>
<evidence type="ECO:0000313" key="2">
    <source>
        <dbReference type="Proteomes" id="UP000093000"/>
    </source>
</evidence>
<reference evidence="1 2" key="1">
    <citation type="submission" date="2016-03" db="EMBL/GenBank/DDBJ databases">
        <title>Choanephora cucurbitarum.</title>
        <authorList>
            <person name="Min B."/>
            <person name="Park H."/>
            <person name="Park J.-H."/>
            <person name="Shin H.-D."/>
            <person name="Choi I.-G."/>
        </authorList>
    </citation>
    <scope>NUCLEOTIDE SEQUENCE [LARGE SCALE GENOMIC DNA]</scope>
    <source>
        <strain evidence="1 2">KUS-F28377</strain>
    </source>
</reference>
<evidence type="ECO:0000313" key="1">
    <source>
        <dbReference type="EMBL" id="OBZ81658.1"/>
    </source>
</evidence>
<keyword evidence="2" id="KW-1185">Reference proteome</keyword>
<accession>A0A1C7MXX2</accession>
<dbReference type="Proteomes" id="UP000093000">
    <property type="component" value="Unassembled WGS sequence"/>
</dbReference>
<dbReference type="AlphaFoldDB" id="A0A1C7MXX2"/>
<dbReference type="OrthoDB" id="2290007at2759"/>